<organism evidence="1 2">
    <name type="scientific">Auriscalpium vulgare</name>
    <dbReference type="NCBI Taxonomy" id="40419"/>
    <lineage>
        <taxon>Eukaryota</taxon>
        <taxon>Fungi</taxon>
        <taxon>Dikarya</taxon>
        <taxon>Basidiomycota</taxon>
        <taxon>Agaricomycotina</taxon>
        <taxon>Agaricomycetes</taxon>
        <taxon>Russulales</taxon>
        <taxon>Auriscalpiaceae</taxon>
        <taxon>Auriscalpium</taxon>
    </lineage>
</organism>
<evidence type="ECO:0000313" key="2">
    <source>
        <dbReference type="Proteomes" id="UP000814033"/>
    </source>
</evidence>
<protein>
    <submittedName>
        <fullName evidence="1">Uncharacterized protein</fullName>
    </submittedName>
</protein>
<feature type="non-terminal residue" evidence="1">
    <location>
        <position position="135"/>
    </location>
</feature>
<evidence type="ECO:0000313" key="1">
    <source>
        <dbReference type="EMBL" id="KAI0043412.1"/>
    </source>
</evidence>
<reference evidence="1" key="1">
    <citation type="submission" date="2021-02" db="EMBL/GenBank/DDBJ databases">
        <authorList>
            <consortium name="DOE Joint Genome Institute"/>
            <person name="Ahrendt S."/>
            <person name="Looney B.P."/>
            <person name="Miyauchi S."/>
            <person name="Morin E."/>
            <person name="Drula E."/>
            <person name="Courty P.E."/>
            <person name="Chicoki N."/>
            <person name="Fauchery L."/>
            <person name="Kohler A."/>
            <person name="Kuo A."/>
            <person name="Labutti K."/>
            <person name="Pangilinan J."/>
            <person name="Lipzen A."/>
            <person name="Riley R."/>
            <person name="Andreopoulos W."/>
            <person name="He G."/>
            <person name="Johnson J."/>
            <person name="Barry K.W."/>
            <person name="Grigoriev I.V."/>
            <person name="Nagy L."/>
            <person name="Hibbett D."/>
            <person name="Henrissat B."/>
            <person name="Matheny P.B."/>
            <person name="Labbe J."/>
            <person name="Martin F."/>
        </authorList>
    </citation>
    <scope>NUCLEOTIDE SEQUENCE</scope>
    <source>
        <strain evidence="1">FP105234-sp</strain>
    </source>
</reference>
<dbReference type="Proteomes" id="UP000814033">
    <property type="component" value="Unassembled WGS sequence"/>
</dbReference>
<sequence>PRIYPPPPTGHELMKLFPPLPPDHFSALKPGPTSIFFHRQERQFFAQAGKEIIRVRVESDFPPPDRAPMGEQQQQPPAPRGKGKDAAWAQQLPPPPHAYEQHPRSDEDGDEAWRRPMPHAERRRAGKHTKRMVVK</sequence>
<name>A0ACB8RHR6_9AGAM</name>
<feature type="non-terminal residue" evidence="1">
    <location>
        <position position="1"/>
    </location>
</feature>
<gene>
    <name evidence="1" type="ORF">FA95DRAFT_1479409</name>
</gene>
<reference evidence="1" key="2">
    <citation type="journal article" date="2022" name="New Phytol.">
        <title>Evolutionary transition to the ectomycorrhizal habit in the genomes of a hyperdiverse lineage of mushroom-forming fungi.</title>
        <authorList>
            <person name="Looney B."/>
            <person name="Miyauchi S."/>
            <person name="Morin E."/>
            <person name="Drula E."/>
            <person name="Courty P.E."/>
            <person name="Kohler A."/>
            <person name="Kuo A."/>
            <person name="LaButti K."/>
            <person name="Pangilinan J."/>
            <person name="Lipzen A."/>
            <person name="Riley R."/>
            <person name="Andreopoulos W."/>
            <person name="He G."/>
            <person name="Johnson J."/>
            <person name="Nolan M."/>
            <person name="Tritt A."/>
            <person name="Barry K.W."/>
            <person name="Grigoriev I.V."/>
            <person name="Nagy L.G."/>
            <person name="Hibbett D."/>
            <person name="Henrissat B."/>
            <person name="Matheny P.B."/>
            <person name="Labbe J."/>
            <person name="Martin F.M."/>
        </authorList>
    </citation>
    <scope>NUCLEOTIDE SEQUENCE</scope>
    <source>
        <strain evidence="1">FP105234-sp</strain>
    </source>
</reference>
<keyword evidence="2" id="KW-1185">Reference proteome</keyword>
<comment type="caution">
    <text evidence="1">The sequence shown here is derived from an EMBL/GenBank/DDBJ whole genome shotgun (WGS) entry which is preliminary data.</text>
</comment>
<accession>A0ACB8RHR6</accession>
<dbReference type="EMBL" id="MU276019">
    <property type="protein sequence ID" value="KAI0043412.1"/>
    <property type="molecule type" value="Genomic_DNA"/>
</dbReference>
<proteinExistence type="predicted"/>